<dbReference type="EMBL" id="UINC01024453">
    <property type="protein sequence ID" value="SVA98102.1"/>
    <property type="molecule type" value="Genomic_DNA"/>
</dbReference>
<feature type="compositionally biased region" description="Basic and acidic residues" evidence="1">
    <location>
        <begin position="85"/>
        <end position="94"/>
    </location>
</feature>
<feature type="region of interest" description="Disordered" evidence="1">
    <location>
        <begin position="73"/>
        <end position="102"/>
    </location>
</feature>
<dbReference type="AlphaFoldDB" id="A0A382AAI1"/>
<protein>
    <submittedName>
        <fullName evidence="2">Uncharacterized protein</fullName>
    </submittedName>
</protein>
<sequence length="102" mass="11241">MDAATLVTIITMFVVTDTSSEFIKYDGLMDCMKDKREIERKKDGRRAICGPSMAEIDKDGNIISIKNKMPDQSGSLKLGGTAKSLTEKKKEKSGLKVLTQPN</sequence>
<evidence type="ECO:0000256" key="1">
    <source>
        <dbReference type="SAM" id="MobiDB-lite"/>
    </source>
</evidence>
<proteinExistence type="predicted"/>
<organism evidence="2">
    <name type="scientific">marine metagenome</name>
    <dbReference type="NCBI Taxonomy" id="408172"/>
    <lineage>
        <taxon>unclassified sequences</taxon>
        <taxon>metagenomes</taxon>
        <taxon>ecological metagenomes</taxon>
    </lineage>
</organism>
<reference evidence="2" key="1">
    <citation type="submission" date="2018-05" db="EMBL/GenBank/DDBJ databases">
        <authorList>
            <person name="Lanie J.A."/>
            <person name="Ng W.-L."/>
            <person name="Kazmierczak K.M."/>
            <person name="Andrzejewski T.M."/>
            <person name="Davidsen T.M."/>
            <person name="Wayne K.J."/>
            <person name="Tettelin H."/>
            <person name="Glass J.I."/>
            <person name="Rusch D."/>
            <person name="Podicherti R."/>
            <person name="Tsui H.-C.T."/>
            <person name="Winkler M.E."/>
        </authorList>
    </citation>
    <scope>NUCLEOTIDE SEQUENCE</scope>
</reference>
<gene>
    <name evidence="2" type="ORF">METZ01_LOCUS150956</name>
</gene>
<accession>A0A382AAI1</accession>
<name>A0A382AAI1_9ZZZZ</name>
<evidence type="ECO:0000313" key="2">
    <source>
        <dbReference type="EMBL" id="SVA98102.1"/>
    </source>
</evidence>